<keyword evidence="1" id="KW-0677">Repeat</keyword>
<dbReference type="SMART" id="SM00705">
    <property type="entry name" value="THEG"/>
    <property type="match status" value="5"/>
</dbReference>
<dbReference type="InterPro" id="IPR042401">
    <property type="entry name" value="SPMAP2-like"/>
</dbReference>
<protein>
    <submittedName>
        <fullName evidence="2">Uncharacterized protein</fullName>
    </submittedName>
</protein>
<dbReference type="Proteomes" id="UP000288216">
    <property type="component" value="Unassembled WGS sequence"/>
</dbReference>
<gene>
    <name evidence="2" type="ORF">scyTo_0000036</name>
</gene>
<dbReference type="PANTHER" id="PTHR15901">
    <property type="entry name" value="TESTICULAR HAPLOID EXPRESSED GENE PROTEIN"/>
    <property type="match status" value="1"/>
</dbReference>
<keyword evidence="3" id="KW-1185">Reference proteome</keyword>
<dbReference type="InterPro" id="IPR006623">
    <property type="entry name" value="THEG"/>
</dbReference>
<dbReference type="AlphaFoldDB" id="A0A401NNK6"/>
<comment type="caution">
    <text evidence="2">The sequence shown here is derived from an EMBL/GenBank/DDBJ whole genome shotgun (WGS) entry which is preliminary data.</text>
</comment>
<sequence length="227" mass="25816">MFKIRSNYIVIFITDTYVECETPTGKGNVPRFIKLSEHKRLDKRFQPNRPAAWSVKSGTMRVKLSPRTEELAKPKSIHKDPIDVEINDDILFAVSSTRTDQLAEHKIHSDPPARKSYLWDYPYWDHEISEEAKTVSPTERIVQLAKPKGDYAGYVPSRPLDQPVSETVMSYTATERIEELAKPKSRIAAAKAEDPFVISEAAKNAVATSRLEKLAIPLPRKVTRKKL</sequence>
<evidence type="ECO:0000313" key="2">
    <source>
        <dbReference type="EMBL" id="GCB62475.1"/>
    </source>
</evidence>
<dbReference type="OrthoDB" id="25466at2759"/>
<dbReference type="PANTHER" id="PTHR15901:SF16">
    <property type="entry name" value="TESTICULAR HAPLOID EXPRESSED GENE PROTEIN"/>
    <property type="match status" value="1"/>
</dbReference>
<reference evidence="2 3" key="1">
    <citation type="journal article" date="2018" name="Nat. Ecol. Evol.">
        <title>Shark genomes provide insights into elasmobranch evolution and the origin of vertebrates.</title>
        <authorList>
            <person name="Hara Y"/>
            <person name="Yamaguchi K"/>
            <person name="Onimaru K"/>
            <person name="Kadota M"/>
            <person name="Koyanagi M"/>
            <person name="Keeley SD"/>
            <person name="Tatsumi K"/>
            <person name="Tanaka K"/>
            <person name="Motone F"/>
            <person name="Kageyama Y"/>
            <person name="Nozu R"/>
            <person name="Adachi N"/>
            <person name="Nishimura O"/>
            <person name="Nakagawa R"/>
            <person name="Tanegashima C"/>
            <person name="Kiyatake I"/>
            <person name="Matsumoto R"/>
            <person name="Murakumo K"/>
            <person name="Nishida K"/>
            <person name="Terakita A"/>
            <person name="Kuratani S"/>
            <person name="Sato K"/>
            <person name="Hyodo S Kuraku.S."/>
        </authorList>
    </citation>
    <scope>NUCLEOTIDE SEQUENCE [LARGE SCALE GENOMIC DNA]</scope>
</reference>
<dbReference type="STRING" id="75743.A0A401NNK6"/>
<name>A0A401NNK6_SCYTO</name>
<evidence type="ECO:0000256" key="1">
    <source>
        <dbReference type="ARBA" id="ARBA00022737"/>
    </source>
</evidence>
<evidence type="ECO:0000313" key="3">
    <source>
        <dbReference type="Proteomes" id="UP000288216"/>
    </source>
</evidence>
<dbReference type="Pfam" id="PF14912">
    <property type="entry name" value="THEG"/>
    <property type="match status" value="2"/>
</dbReference>
<accession>A0A401NNK6</accession>
<dbReference type="OMA" id="ARKSYLW"/>
<proteinExistence type="predicted"/>
<organism evidence="2 3">
    <name type="scientific">Scyliorhinus torazame</name>
    <name type="common">Cloudy catshark</name>
    <name type="synonym">Catulus torazame</name>
    <dbReference type="NCBI Taxonomy" id="75743"/>
    <lineage>
        <taxon>Eukaryota</taxon>
        <taxon>Metazoa</taxon>
        <taxon>Chordata</taxon>
        <taxon>Craniata</taxon>
        <taxon>Vertebrata</taxon>
        <taxon>Chondrichthyes</taxon>
        <taxon>Elasmobranchii</taxon>
        <taxon>Galeomorphii</taxon>
        <taxon>Galeoidea</taxon>
        <taxon>Carcharhiniformes</taxon>
        <taxon>Scyliorhinidae</taxon>
        <taxon>Scyliorhinus</taxon>
    </lineage>
</organism>
<dbReference type="EMBL" id="BFAA01000005">
    <property type="protein sequence ID" value="GCB62475.1"/>
    <property type="molecule type" value="Genomic_DNA"/>
</dbReference>